<dbReference type="CDD" id="cd14498">
    <property type="entry name" value="DSP"/>
    <property type="match status" value="1"/>
</dbReference>
<feature type="domain" description="Tyrosine-protein phosphatase" evidence="2">
    <location>
        <begin position="958"/>
        <end position="1106"/>
    </location>
</feature>
<dbReference type="OrthoDB" id="10252009at2759"/>
<protein>
    <submittedName>
        <fullName evidence="4">Dual specificity protein phosphatase family protein</fullName>
    </submittedName>
</protein>
<evidence type="ECO:0000256" key="1">
    <source>
        <dbReference type="SAM" id="MobiDB-lite"/>
    </source>
</evidence>
<proteinExistence type="predicted"/>
<gene>
    <name evidence="4" type="ORF">KFL_000480100</name>
</gene>
<dbReference type="GO" id="GO:0005737">
    <property type="term" value="C:cytoplasm"/>
    <property type="evidence" value="ECO:0000318"/>
    <property type="project" value="GO_Central"/>
</dbReference>
<sequence length="1158" mass="123455">MAALPGNQEDLSEAEAEMKLALEEACQEAGVILSPAMSPKALCVFNYRENMPGVGKMAGWLRSTRRQRKMPAFQRIASQRRCKSAEELPRMQAISEEQIQVVGPAAGGPQRLPSRLQRGNSEPETGRADLEDADLDEGLGQTVRPLSPLSPANILERLGSARELDIASEKLDWSGLAAVYRTEHADDPSDSGSDGVMEIKINSGGVVYFAAFQYAKPPREQGEGGPSESGGTHRGSLGSPLGQHHASQMAVTTSQEGAAVVVRAYGSQGVTQLTFPSPTAAPTGATSPGARLEPAAPSSPQGGSGQELDTGAGVERSEAAGAGLKVRIASRMSRPSPDIHATERSSLGPPANSSRPLGDGAPWQRPSPVRQPRVEVEEFAACIKFGPSRLATQSERLGSELARHLGVPTPQVRVIHSGSEEWAAIQAAVNKAKSRAVDKIQTLAAEGRGQSPAYKAAEDEERTCEELLDALRIFRCLLLMGYVHGKSLKDSPSAFEGPVEQEATAAALGRVLVLDLVLRNEDRLAVKRLGWQENAGNLRYTERPFATPKTPAQLAADVTAAADLLRIKSKGRAKARSAENKSRAAVVRDAGGGSPPALVLHKRSMSAPNVREIQEAAILDPLTVPAPKPSARGSVVVIDSGIPRRPPAAKMEADRENFPKLMELLLCDADVAAEVLREVSSGYLLAPSPATDGAVAGPEEAPHDGAQAGEAPLEPTTSSLFSDANQAVDLSSLDKAAAERRLVEAFQRGVRETVEAVHGLRPLLSRLHQRLDGLLRAFIACIGEVGRAEPRPSPSAPRRLSGAGLGHSPSGRKPPSPKDAKKPLSPKDPRKPPSPRDTKLPTPPDAVRTFSRAGSGSPGENGREPGSPLRGSPLRFTIRLKDWQKVAKVDDMVSDMLEEWDAKLRREAAAVCEAHGFVTGFLEWAGGHSLVDSYELKVRLEHVLERVGLILAGAEAQRPSAVLPYLYVGGVAAARSRHVLQHLGITHIVNMAPEDTLGEDGTLGEFPDCFKYTHYQARDTPTEDIGRFFEPVSALIDAAAAGGGKVLVHCFEGKSRSVAVVLAYLMLHKARNLAQAWAEVKVVHPRAAPNDGFAAALVRLEKRLHGPVASMEWKGKKPSGRLCPVCGKSAGVSTDSLRVHLRKVHPEYRAAPLPPPVC</sequence>
<dbReference type="GO" id="GO:0004721">
    <property type="term" value="F:phosphoprotein phosphatase activity"/>
    <property type="evidence" value="ECO:0000318"/>
    <property type="project" value="GO_Central"/>
</dbReference>
<dbReference type="Pfam" id="PF09192">
    <property type="entry name" value="Act-Frag_cataly"/>
    <property type="match status" value="1"/>
</dbReference>
<feature type="region of interest" description="Disordered" evidence="1">
    <location>
        <begin position="690"/>
        <end position="718"/>
    </location>
</feature>
<accession>A0A1Y1HSL1</accession>
<dbReference type="InterPro" id="IPR000387">
    <property type="entry name" value="Tyr_Pase_dom"/>
</dbReference>
<feature type="region of interest" description="Disordered" evidence="1">
    <location>
        <begin position="325"/>
        <end position="371"/>
    </location>
</feature>
<name>A0A1Y1HSL1_KLENI</name>
<feature type="compositionally biased region" description="Low complexity" evidence="1">
    <location>
        <begin position="274"/>
        <end position="290"/>
    </location>
</feature>
<dbReference type="PANTHER" id="PTHR47100">
    <property type="entry name" value="DUAL SPECIFICITY PROTEIN PHOSPHATASE PHS1"/>
    <property type="match status" value="1"/>
</dbReference>
<evidence type="ECO:0000259" key="3">
    <source>
        <dbReference type="PROSITE" id="PS50056"/>
    </source>
</evidence>
<dbReference type="InterPro" id="IPR029021">
    <property type="entry name" value="Prot-tyrosine_phosphatase-like"/>
</dbReference>
<feature type="region of interest" description="Disordered" evidence="1">
    <location>
        <begin position="217"/>
        <end position="252"/>
    </location>
</feature>
<dbReference type="GO" id="GO:0043622">
    <property type="term" value="P:cortical microtubule organization"/>
    <property type="evidence" value="ECO:0007669"/>
    <property type="project" value="InterPro"/>
</dbReference>
<dbReference type="InterPro" id="IPR011009">
    <property type="entry name" value="Kinase-like_dom_sf"/>
</dbReference>
<keyword evidence="5" id="KW-1185">Reference proteome</keyword>
<dbReference type="GO" id="GO:0009737">
    <property type="term" value="P:response to abscisic acid"/>
    <property type="evidence" value="ECO:0007669"/>
    <property type="project" value="InterPro"/>
</dbReference>
<dbReference type="InterPro" id="IPR035010">
    <property type="entry name" value="PHS1"/>
</dbReference>
<feature type="domain" description="Tyrosine specific protein phosphatases" evidence="3">
    <location>
        <begin position="1026"/>
        <end position="1081"/>
    </location>
</feature>
<dbReference type="SUPFAM" id="SSF56112">
    <property type="entry name" value="Protein kinase-like (PK-like)"/>
    <property type="match status" value="1"/>
</dbReference>
<dbReference type="SUPFAM" id="SSF52799">
    <property type="entry name" value="(Phosphotyrosine protein) phosphatases II"/>
    <property type="match status" value="1"/>
</dbReference>
<organism evidence="4 5">
    <name type="scientific">Klebsormidium nitens</name>
    <name type="common">Green alga</name>
    <name type="synonym">Ulothrix nitens</name>
    <dbReference type="NCBI Taxonomy" id="105231"/>
    <lineage>
        <taxon>Eukaryota</taxon>
        <taxon>Viridiplantae</taxon>
        <taxon>Streptophyta</taxon>
        <taxon>Klebsormidiophyceae</taxon>
        <taxon>Klebsormidiales</taxon>
        <taxon>Klebsormidiaceae</taxon>
        <taxon>Klebsormidium</taxon>
    </lineage>
</organism>
<dbReference type="OMA" id="THMDSND"/>
<reference evidence="4 5" key="1">
    <citation type="journal article" date="2014" name="Nat. Commun.">
        <title>Klebsormidium flaccidum genome reveals primary factors for plant terrestrial adaptation.</title>
        <authorList>
            <person name="Hori K."/>
            <person name="Maruyama F."/>
            <person name="Fujisawa T."/>
            <person name="Togashi T."/>
            <person name="Yamamoto N."/>
            <person name="Seo M."/>
            <person name="Sato S."/>
            <person name="Yamada T."/>
            <person name="Mori H."/>
            <person name="Tajima N."/>
            <person name="Moriyama T."/>
            <person name="Ikeuchi M."/>
            <person name="Watanabe M."/>
            <person name="Wada H."/>
            <person name="Kobayashi K."/>
            <person name="Saito M."/>
            <person name="Masuda T."/>
            <person name="Sasaki-Sekimoto Y."/>
            <person name="Mashiguchi K."/>
            <person name="Awai K."/>
            <person name="Shimojima M."/>
            <person name="Masuda S."/>
            <person name="Iwai M."/>
            <person name="Nobusawa T."/>
            <person name="Narise T."/>
            <person name="Kondo S."/>
            <person name="Saito H."/>
            <person name="Sato R."/>
            <person name="Murakawa M."/>
            <person name="Ihara Y."/>
            <person name="Oshima-Yamada Y."/>
            <person name="Ohtaka K."/>
            <person name="Satoh M."/>
            <person name="Sonobe K."/>
            <person name="Ishii M."/>
            <person name="Ohtani R."/>
            <person name="Kanamori-Sato M."/>
            <person name="Honoki R."/>
            <person name="Miyazaki D."/>
            <person name="Mochizuki H."/>
            <person name="Umetsu J."/>
            <person name="Higashi K."/>
            <person name="Shibata D."/>
            <person name="Kamiya Y."/>
            <person name="Sato N."/>
            <person name="Nakamura Y."/>
            <person name="Tabata S."/>
            <person name="Ida S."/>
            <person name="Kurokawa K."/>
            <person name="Ohta H."/>
        </authorList>
    </citation>
    <scope>NUCLEOTIDE SEQUENCE [LARGE SCALE GENOMIC DNA]</scope>
    <source>
        <strain evidence="4 5">NIES-2285</strain>
    </source>
</reference>
<dbReference type="Gene3D" id="3.90.190.10">
    <property type="entry name" value="Protein tyrosine phosphatase superfamily"/>
    <property type="match status" value="1"/>
</dbReference>
<dbReference type="PANTHER" id="PTHR47100:SF5">
    <property type="entry name" value="DUAL SPECIFICITY PROTEIN PHOSPHATASE PHS1"/>
    <property type="match status" value="1"/>
</dbReference>
<feature type="compositionally biased region" description="Basic and acidic residues" evidence="1">
    <location>
        <begin position="816"/>
        <end position="839"/>
    </location>
</feature>
<feature type="region of interest" description="Disordered" evidence="1">
    <location>
        <begin position="272"/>
        <end position="312"/>
    </location>
</feature>
<feature type="region of interest" description="Disordered" evidence="1">
    <location>
        <begin position="103"/>
        <end position="134"/>
    </location>
</feature>
<dbReference type="InterPro" id="IPR015275">
    <property type="entry name" value="Actin-fragmin_kin_cat_dom"/>
</dbReference>
<evidence type="ECO:0000313" key="4">
    <source>
        <dbReference type="EMBL" id="GAQ80169.1"/>
    </source>
</evidence>
<dbReference type="PROSITE" id="PS50054">
    <property type="entry name" value="TYR_PHOSPHATASE_DUAL"/>
    <property type="match status" value="1"/>
</dbReference>
<dbReference type="Gene3D" id="3.30.1010.10">
    <property type="entry name" value="Phosphatidylinositol 3-kinase Catalytic Subunit, Chain A, domain 4"/>
    <property type="match status" value="1"/>
</dbReference>
<dbReference type="EMBL" id="DF236997">
    <property type="protein sequence ID" value="GAQ80169.1"/>
    <property type="molecule type" value="Genomic_DNA"/>
</dbReference>
<dbReference type="Proteomes" id="UP000054558">
    <property type="component" value="Unassembled WGS sequence"/>
</dbReference>
<dbReference type="SMART" id="SM00195">
    <property type="entry name" value="DSPc"/>
    <property type="match status" value="1"/>
</dbReference>
<dbReference type="InterPro" id="IPR000340">
    <property type="entry name" value="Dual-sp_phosphatase_cat-dom"/>
</dbReference>
<dbReference type="AlphaFoldDB" id="A0A1Y1HSL1"/>
<dbReference type="InterPro" id="IPR020422">
    <property type="entry name" value="TYR_PHOSPHATASE_DUAL_dom"/>
</dbReference>
<evidence type="ECO:0000259" key="2">
    <source>
        <dbReference type="PROSITE" id="PS50054"/>
    </source>
</evidence>
<evidence type="ECO:0000313" key="5">
    <source>
        <dbReference type="Proteomes" id="UP000054558"/>
    </source>
</evidence>
<dbReference type="Pfam" id="PF00782">
    <property type="entry name" value="DSPc"/>
    <property type="match status" value="1"/>
</dbReference>
<dbReference type="PRINTS" id="PR01908">
    <property type="entry name" value="ADSPHPHTASE"/>
</dbReference>
<feature type="region of interest" description="Disordered" evidence="1">
    <location>
        <begin position="787"/>
        <end position="873"/>
    </location>
</feature>
<dbReference type="PROSITE" id="PS50056">
    <property type="entry name" value="TYR_PHOSPHATASE_2"/>
    <property type="match status" value="1"/>
</dbReference>
<dbReference type="STRING" id="105231.A0A1Y1HSL1"/>